<sequence>MSDSDDEYEEETVHLVVDLGPEMDPGVLERLARENTPMSYLGTEEGEQFFQLNGTTFRGQLDETISTNLLFEVHERKREGPGLIPLLTSIKREGEDESTQALRQQQQQQVQHSELSFAVKTDNVVMCDRVTLLQKESIERNVPQPMDTATPGSSPSTSSSHQRSQTPPSNTQENYSLLLAQHNKTNK</sequence>
<dbReference type="Proteomes" id="UP001209540">
    <property type="component" value="Unassembled WGS sequence"/>
</dbReference>
<name>A0AAD5JP43_9FUNG</name>
<comment type="caution">
    <text evidence="3">The sequence shown here is derived from an EMBL/GenBank/DDBJ whole genome shotgun (WGS) entry which is preliminary data.</text>
</comment>
<evidence type="ECO:0000313" key="3">
    <source>
        <dbReference type="EMBL" id="KAI9247198.1"/>
    </source>
</evidence>
<evidence type="ECO:0000259" key="2">
    <source>
        <dbReference type="Pfam" id="PF10419"/>
    </source>
</evidence>
<protein>
    <recommendedName>
        <fullName evidence="2">Transcription factor TFIIIC triple barrel domain-containing protein</fullName>
    </recommendedName>
</protein>
<organism evidence="3 4">
    <name type="scientific">Phascolomyces articulosus</name>
    <dbReference type="NCBI Taxonomy" id="60185"/>
    <lineage>
        <taxon>Eukaryota</taxon>
        <taxon>Fungi</taxon>
        <taxon>Fungi incertae sedis</taxon>
        <taxon>Mucoromycota</taxon>
        <taxon>Mucoromycotina</taxon>
        <taxon>Mucoromycetes</taxon>
        <taxon>Mucorales</taxon>
        <taxon>Lichtheimiaceae</taxon>
        <taxon>Phascolomyces</taxon>
    </lineage>
</organism>
<feature type="region of interest" description="Disordered" evidence="1">
    <location>
        <begin position="136"/>
        <end position="187"/>
    </location>
</feature>
<dbReference type="Gene3D" id="2.60.40.4370">
    <property type="match status" value="1"/>
</dbReference>
<dbReference type="EMBL" id="JAIXMP010000043">
    <property type="protein sequence ID" value="KAI9247198.1"/>
    <property type="molecule type" value="Genomic_DNA"/>
</dbReference>
<feature type="compositionally biased region" description="Low complexity" evidence="1">
    <location>
        <begin position="148"/>
        <end position="169"/>
    </location>
</feature>
<gene>
    <name evidence="3" type="ORF">BDA99DRAFT_258635</name>
</gene>
<evidence type="ECO:0000313" key="4">
    <source>
        <dbReference type="Proteomes" id="UP001209540"/>
    </source>
</evidence>
<dbReference type="InterPro" id="IPR019481">
    <property type="entry name" value="TFIIIC_triple_barrel"/>
</dbReference>
<dbReference type="AlphaFoldDB" id="A0AAD5JP43"/>
<accession>A0AAD5JP43</accession>
<feature type="domain" description="Transcription factor TFIIIC triple barrel" evidence="2">
    <location>
        <begin position="9"/>
        <end position="131"/>
    </location>
</feature>
<evidence type="ECO:0000256" key="1">
    <source>
        <dbReference type="SAM" id="MobiDB-lite"/>
    </source>
</evidence>
<reference evidence="3" key="1">
    <citation type="journal article" date="2022" name="IScience">
        <title>Evolution of zygomycete secretomes and the origins of terrestrial fungal ecologies.</title>
        <authorList>
            <person name="Chang Y."/>
            <person name="Wang Y."/>
            <person name="Mondo S."/>
            <person name="Ahrendt S."/>
            <person name="Andreopoulos W."/>
            <person name="Barry K."/>
            <person name="Beard J."/>
            <person name="Benny G.L."/>
            <person name="Blankenship S."/>
            <person name="Bonito G."/>
            <person name="Cuomo C."/>
            <person name="Desiro A."/>
            <person name="Gervers K.A."/>
            <person name="Hundley H."/>
            <person name="Kuo A."/>
            <person name="LaButti K."/>
            <person name="Lang B.F."/>
            <person name="Lipzen A."/>
            <person name="O'Donnell K."/>
            <person name="Pangilinan J."/>
            <person name="Reynolds N."/>
            <person name="Sandor L."/>
            <person name="Smith M.E."/>
            <person name="Tsang A."/>
            <person name="Grigoriev I.V."/>
            <person name="Stajich J.E."/>
            <person name="Spatafora J.W."/>
        </authorList>
    </citation>
    <scope>NUCLEOTIDE SEQUENCE</scope>
    <source>
        <strain evidence="3">RSA 2281</strain>
    </source>
</reference>
<reference evidence="3" key="2">
    <citation type="submission" date="2023-02" db="EMBL/GenBank/DDBJ databases">
        <authorList>
            <consortium name="DOE Joint Genome Institute"/>
            <person name="Mondo S.J."/>
            <person name="Chang Y."/>
            <person name="Wang Y."/>
            <person name="Ahrendt S."/>
            <person name="Andreopoulos W."/>
            <person name="Barry K."/>
            <person name="Beard J."/>
            <person name="Benny G.L."/>
            <person name="Blankenship S."/>
            <person name="Bonito G."/>
            <person name="Cuomo C."/>
            <person name="Desiro A."/>
            <person name="Gervers K.A."/>
            <person name="Hundley H."/>
            <person name="Kuo A."/>
            <person name="LaButti K."/>
            <person name="Lang B.F."/>
            <person name="Lipzen A."/>
            <person name="O'Donnell K."/>
            <person name="Pangilinan J."/>
            <person name="Reynolds N."/>
            <person name="Sandor L."/>
            <person name="Smith M.W."/>
            <person name="Tsang A."/>
            <person name="Grigoriev I.V."/>
            <person name="Stajich J.E."/>
            <person name="Spatafora J.W."/>
        </authorList>
    </citation>
    <scope>NUCLEOTIDE SEQUENCE</scope>
    <source>
        <strain evidence="3">RSA 2281</strain>
    </source>
</reference>
<keyword evidence="4" id="KW-1185">Reference proteome</keyword>
<proteinExistence type="predicted"/>
<dbReference type="Pfam" id="PF10419">
    <property type="entry name" value="TFIIIC_sub6"/>
    <property type="match status" value="1"/>
</dbReference>